<dbReference type="EMBL" id="PQXM01000982">
    <property type="protein sequence ID" value="TGO65999.1"/>
    <property type="molecule type" value="Genomic_DNA"/>
</dbReference>
<comment type="caution">
    <text evidence="1">The sequence shown here is derived from an EMBL/GenBank/DDBJ whole genome shotgun (WGS) entry which is preliminary data.</text>
</comment>
<dbReference type="AlphaFoldDB" id="A0A4Z1IX02"/>
<name>A0A4Z1IX02_9HELO</name>
<accession>A0A4Z1IX02</accession>
<evidence type="ECO:0000313" key="2">
    <source>
        <dbReference type="Proteomes" id="UP000297229"/>
    </source>
</evidence>
<reference evidence="1 2" key="1">
    <citation type="submission" date="2017-12" db="EMBL/GenBank/DDBJ databases">
        <title>Comparative genomics of Botrytis spp.</title>
        <authorList>
            <person name="Valero-Jimenez C.A."/>
            <person name="Tapia P."/>
            <person name="Veloso J."/>
            <person name="Silva-Moreno E."/>
            <person name="Staats M."/>
            <person name="Valdes J.H."/>
            <person name="Van Kan J.A.L."/>
        </authorList>
    </citation>
    <scope>NUCLEOTIDE SEQUENCE [LARGE SCALE GENOMIC DNA]</scope>
    <source>
        <strain evidence="1 2">Be9601</strain>
    </source>
</reference>
<sequence>MVIFNSGLLGDRFLAQQRAFDGETREILKQARPDDFHQLANCIERKVKRVIEKDRAGYCEKIFGSEPRVFKEFCAAIFKLKIERIKMTS</sequence>
<protein>
    <submittedName>
        <fullName evidence="1">Uncharacterized protein</fullName>
    </submittedName>
</protein>
<organism evidence="1 2">
    <name type="scientific">Botrytis elliptica</name>
    <dbReference type="NCBI Taxonomy" id="278938"/>
    <lineage>
        <taxon>Eukaryota</taxon>
        <taxon>Fungi</taxon>
        <taxon>Dikarya</taxon>
        <taxon>Ascomycota</taxon>
        <taxon>Pezizomycotina</taxon>
        <taxon>Leotiomycetes</taxon>
        <taxon>Helotiales</taxon>
        <taxon>Sclerotiniaceae</taxon>
        <taxon>Botrytis</taxon>
    </lineage>
</organism>
<dbReference type="Proteomes" id="UP000297229">
    <property type="component" value="Unassembled WGS sequence"/>
</dbReference>
<keyword evidence="2" id="KW-1185">Reference proteome</keyword>
<evidence type="ECO:0000313" key="1">
    <source>
        <dbReference type="EMBL" id="TGO65999.1"/>
    </source>
</evidence>
<proteinExistence type="predicted"/>
<gene>
    <name evidence="1" type="ORF">BELL_0984g00040</name>
</gene>